<dbReference type="Proteomes" id="UP001642409">
    <property type="component" value="Unassembled WGS sequence"/>
</dbReference>
<evidence type="ECO:0000256" key="1">
    <source>
        <dbReference type="SAM" id="MobiDB-lite"/>
    </source>
</evidence>
<keyword evidence="2" id="KW-0812">Transmembrane</keyword>
<accession>A0AA86RBR6</accession>
<sequence>MVKPAKQTQKQQSKPKVAPQVEKKTRKISKLTLAIIAFVVSAFGYQVYLKLAPYHSIIVLSNCNADDKRLQGHTLALPAFCPMQANAQYWIDPNNTYEFRNFAPCADDEGRVKCYPFTHKRTAFVGHDSFLANSRFKAVTFDPEQEIKTIFRFQVIPGKGQLFYQSNLLYRPLLRPTAEVKDQTTTYNFIVSNQFEVNNTLSSVIFEQTLDLLCSKNNSVNIIHFGINTSEIDHLNKTCVDFIETDPEQLCEGLPCANITQKMLVDSDGKYFGLHINALMRLAVGYKYGGWIMDPQTLIKETFVPERELLFLYDDSRPSVVPTTNYAFFKKESKFLFEMMKYFGKFYNKDCYSCLDTSLPKYVYSLHDFEIDVGSSEFYLPQLWTPKIYQLYKKGKFDNEVYNHFVTAKFKFWSLRFSEGLYTDFCDTKNLLYSVIAENITGKKICQ</sequence>
<proteinExistence type="predicted"/>
<keyword evidence="2" id="KW-0472">Membrane</keyword>
<evidence type="ECO:0000256" key="2">
    <source>
        <dbReference type="SAM" id="Phobius"/>
    </source>
</evidence>
<keyword evidence="5" id="KW-1185">Reference proteome</keyword>
<feature type="region of interest" description="Disordered" evidence="1">
    <location>
        <begin position="1"/>
        <end position="21"/>
    </location>
</feature>
<evidence type="ECO:0000313" key="3">
    <source>
        <dbReference type="EMBL" id="CAI9975106.1"/>
    </source>
</evidence>
<evidence type="ECO:0000313" key="5">
    <source>
        <dbReference type="Proteomes" id="UP001642409"/>
    </source>
</evidence>
<protein>
    <submittedName>
        <fullName evidence="3">Uncharacterized protein</fullName>
    </submittedName>
</protein>
<keyword evidence="2" id="KW-1133">Transmembrane helix</keyword>
<reference evidence="4 5" key="2">
    <citation type="submission" date="2024-07" db="EMBL/GenBank/DDBJ databases">
        <authorList>
            <person name="Akdeniz Z."/>
        </authorList>
    </citation>
    <scope>NUCLEOTIDE SEQUENCE [LARGE SCALE GENOMIC DNA]</scope>
</reference>
<reference evidence="3" key="1">
    <citation type="submission" date="2023-06" db="EMBL/GenBank/DDBJ databases">
        <authorList>
            <person name="Kurt Z."/>
        </authorList>
    </citation>
    <scope>NUCLEOTIDE SEQUENCE</scope>
</reference>
<name>A0AA86RBR6_9EUKA</name>
<organism evidence="3">
    <name type="scientific">Hexamita inflata</name>
    <dbReference type="NCBI Taxonomy" id="28002"/>
    <lineage>
        <taxon>Eukaryota</taxon>
        <taxon>Metamonada</taxon>
        <taxon>Diplomonadida</taxon>
        <taxon>Hexamitidae</taxon>
        <taxon>Hexamitinae</taxon>
        <taxon>Hexamita</taxon>
    </lineage>
</organism>
<comment type="caution">
    <text evidence="3">The sequence shown here is derived from an EMBL/GenBank/DDBJ whole genome shotgun (WGS) entry which is preliminary data.</text>
</comment>
<dbReference type="EMBL" id="CATOUU010001161">
    <property type="protein sequence ID" value="CAI9975106.1"/>
    <property type="molecule type" value="Genomic_DNA"/>
</dbReference>
<feature type="compositionally biased region" description="Polar residues" evidence="1">
    <location>
        <begin position="1"/>
        <end position="14"/>
    </location>
</feature>
<dbReference type="EMBL" id="CAXDID020000528">
    <property type="protein sequence ID" value="CAL6100261.1"/>
    <property type="molecule type" value="Genomic_DNA"/>
</dbReference>
<feature type="transmembrane region" description="Helical" evidence="2">
    <location>
        <begin position="31"/>
        <end position="49"/>
    </location>
</feature>
<evidence type="ECO:0000313" key="4">
    <source>
        <dbReference type="EMBL" id="CAL6100261.1"/>
    </source>
</evidence>
<dbReference type="AlphaFoldDB" id="A0AA86RBR6"/>
<gene>
    <name evidence="3" type="ORF">HINF_LOCUS62751</name>
    <name evidence="4" type="ORF">HINF_LOCUS70473</name>
</gene>